<dbReference type="PRINTS" id="PR00607">
    <property type="entry name" value="CYTCHROMECIE"/>
</dbReference>
<reference evidence="9 10" key="1">
    <citation type="journal article" date="2016" name="Nat. Commun.">
        <title>Thousands of microbial genomes shed light on interconnected biogeochemical processes in an aquifer system.</title>
        <authorList>
            <person name="Anantharaman K."/>
            <person name="Brown C.T."/>
            <person name="Hug L.A."/>
            <person name="Sharon I."/>
            <person name="Castelle C.J."/>
            <person name="Probst A.J."/>
            <person name="Thomas B.C."/>
            <person name="Singh A."/>
            <person name="Wilkins M.J."/>
            <person name="Karaoz U."/>
            <person name="Brodie E.L."/>
            <person name="Williams K.H."/>
            <person name="Hubbard S.S."/>
            <person name="Banfield J.F."/>
        </authorList>
    </citation>
    <scope>NUCLEOTIDE SEQUENCE [LARGE SCALE GENOMIC DNA]</scope>
</reference>
<keyword evidence="7" id="KW-0472">Membrane</keyword>
<accession>A0A1F6TRX7</accession>
<sequence length="172" mass="17852">MSDRAFLKFFSGLIATLVALTVVMFIVANVVDGKAKKPEASLDAKAVAERIKPVGEIGVASSSPVLDLIIPVAAAKKKVVADDGNVGKKVYNGTCSTCHTAGIAGAPKLGDWAAWKDRIAQGNDLLYTHALKGFAGKVGFMPAKGGNSALADDDVKAAVDFLVHEAQEKATK</sequence>
<keyword evidence="2 6" id="KW-0349">Heme</keyword>
<dbReference type="GO" id="GO:0009055">
    <property type="term" value="F:electron transfer activity"/>
    <property type="evidence" value="ECO:0007669"/>
    <property type="project" value="InterPro"/>
</dbReference>
<dbReference type="PANTHER" id="PTHR40942">
    <property type="match status" value="1"/>
</dbReference>
<organism evidence="9 10">
    <name type="scientific">Candidatus Muproteobacteria bacterium RBG_16_65_34</name>
    <dbReference type="NCBI Taxonomy" id="1817760"/>
    <lineage>
        <taxon>Bacteria</taxon>
        <taxon>Pseudomonadati</taxon>
        <taxon>Pseudomonadota</taxon>
        <taxon>Candidatus Muproteobacteria</taxon>
    </lineage>
</organism>
<dbReference type="STRING" id="1817760.A2151_01265"/>
<dbReference type="Proteomes" id="UP000178885">
    <property type="component" value="Unassembled WGS sequence"/>
</dbReference>
<evidence type="ECO:0000256" key="6">
    <source>
        <dbReference type="PROSITE-ProRule" id="PRU00433"/>
    </source>
</evidence>
<evidence type="ECO:0000313" key="10">
    <source>
        <dbReference type="Proteomes" id="UP000178885"/>
    </source>
</evidence>
<keyword evidence="1" id="KW-0813">Transport</keyword>
<dbReference type="InterPro" id="IPR009056">
    <property type="entry name" value="Cyt_c-like_dom"/>
</dbReference>
<dbReference type="SUPFAM" id="SSF46626">
    <property type="entry name" value="Cytochrome c"/>
    <property type="match status" value="1"/>
</dbReference>
<evidence type="ECO:0000313" key="9">
    <source>
        <dbReference type="EMBL" id="OGI47816.1"/>
    </source>
</evidence>
<keyword evidence="4" id="KW-0249">Electron transport</keyword>
<keyword evidence="3 6" id="KW-0479">Metal-binding</keyword>
<keyword evidence="5 6" id="KW-0408">Iron</keyword>
<dbReference type="EMBL" id="MFSU01000045">
    <property type="protein sequence ID" value="OGI47816.1"/>
    <property type="molecule type" value="Genomic_DNA"/>
</dbReference>
<evidence type="ECO:0000256" key="7">
    <source>
        <dbReference type="SAM" id="Phobius"/>
    </source>
</evidence>
<keyword evidence="7" id="KW-0812">Transmembrane</keyword>
<comment type="caution">
    <text evidence="9">The sequence shown here is derived from an EMBL/GenBank/DDBJ whole genome shotgun (WGS) entry which is preliminary data.</text>
</comment>
<name>A0A1F6TRX7_9PROT</name>
<dbReference type="GO" id="GO:0020037">
    <property type="term" value="F:heme binding"/>
    <property type="evidence" value="ECO:0007669"/>
    <property type="project" value="InterPro"/>
</dbReference>
<evidence type="ECO:0000256" key="2">
    <source>
        <dbReference type="ARBA" id="ARBA00022617"/>
    </source>
</evidence>
<dbReference type="GO" id="GO:0005506">
    <property type="term" value="F:iron ion binding"/>
    <property type="evidence" value="ECO:0007669"/>
    <property type="project" value="InterPro"/>
</dbReference>
<proteinExistence type="predicted"/>
<evidence type="ECO:0000256" key="3">
    <source>
        <dbReference type="ARBA" id="ARBA00022723"/>
    </source>
</evidence>
<evidence type="ECO:0000256" key="1">
    <source>
        <dbReference type="ARBA" id="ARBA00022448"/>
    </source>
</evidence>
<feature type="domain" description="Cytochrome c" evidence="8">
    <location>
        <begin position="82"/>
        <end position="166"/>
    </location>
</feature>
<evidence type="ECO:0000256" key="4">
    <source>
        <dbReference type="ARBA" id="ARBA00022982"/>
    </source>
</evidence>
<gene>
    <name evidence="9" type="ORF">A2151_01265</name>
</gene>
<dbReference type="PANTHER" id="PTHR40942:SF4">
    <property type="entry name" value="CYTOCHROME C5"/>
    <property type="match status" value="1"/>
</dbReference>
<evidence type="ECO:0000256" key="5">
    <source>
        <dbReference type="ARBA" id="ARBA00023004"/>
    </source>
</evidence>
<dbReference type="Pfam" id="PF13442">
    <property type="entry name" value="Cytochrome_CBB3"/>
    <property type="match status" value="1"/>
</dbReference>
<keyword evidence="7" id="KW-1133">Transmembrane helix</keyword>
<protein>
    <recommendedName>
        <fullName evidence="8">Cytochrome c domain-containing protein</fullName>
    </recommendedName>
</protein>
<dbReference type="InterPro" id="IPR002323">
    <property type="entry name" value="Cyt_CIE"/>
</dbReference>
<dbReference type="InterPro" id="IPR036909">
    <property type="entry name" value="Cyt_c-like_dom_sf"/>
</dbReference>
<dbReference type="AlphaFoldDB" id="A0A1F6TRX7"/>
<feature type="transmembrane region" description="Helical" evidence="7">
    <location>
        <begin position="6"/>
        <end position="31"/>
    </location>
</feature>
<dbReference type="Gene3D" id="1.10.760.10">
    <property type="entry name" value="Cytochrome c-like domain"/>
    <property type="match status" value="1"/>
</dbReference>
<dbReference type="PROSITE" id="PS51007">
    <property type="entry name" value="CYTC"/>
    <property type="match status" value="1"/>
</dbReference>
<evidence type="ECO:0000259" key="8">
    <source>
        <dbReference type="PROSITE" id="PS51007"/>
    </source>
</evidence>